<evidence type="ECO:0000256" key="2">
    <source>
        <dbReference type="ARBA" id="ARBA00022490"/>
    </source>
</evidence>
<proteinExistence type="predicted"/>
<sequence>MAKEIIINHTSHETRVAVMEDGVLSELHHEREKTMRVVDNIYKGKVLNVLPGMESAFIDIGTERAAFLHIDDILPEHEIHGNTTKNNGEQHKIGQLIQEGQDLLVQVSKGPIGTKGARITNHVSIPGRNLVYLPTTQTLGVSRQISQDKERDRLREIVDRLRPENAGFIIRTVAEGHSEEDLHSDINYLVSIWDDILEKYNTLPAPALLHSDLNVIFRTIRDLFSADIRKLVVDDKSQFQKVRQFVRSYLPRYGSVIENYTKTEPVFDHYGIENEIDRALGNKVWLRSGGHLVIDQTEALTAVDVNTGRFVGKESHEKTILRTNIEAAEEIVYQLQLRNIGGIIIIDFIDMESQQHQQMVYQTLKDHLRSDKARSKILQISEMGLVEMTRKRDRENLSRYLCDPCPYCDGTGQIKSASTVCYEAFREVRRSCRRNTKGSIAIFLHSDVFKYIQEEEQEAVKSLEDEMGRSISFKLSEELHHEQFELYEY</sequence>
<evidence type="ECO:0008006" key="11">
    <source>
        <dbReference type="Google" id="ProtNLM"/>
    </source>
</evidence>
<protein>
    <recommendedName>
        <fullName evidence="11">RNA-binding domain-containing protein</fullName>
    </recommendedName>
</protein>
<evidence type="ECO:0000256" key="1">
    <source>
        <dbReference type="ARBA" id="ARBA00001946"/>
    </source>
</evidence>
<evidence type="ECO:0000256" key="4">
    <source>
        <dbReference type="ARBA" id="ARBA00022723"/>
    </source>
</evidence>
<keyword evidence="7" id="KW-0694">RNA-binding</keyword>
<dbReference type="NCBIfam" id="TIGR00757">
    <property type="entry name" value="RNaseEG"/>
    <property type="match status" value="1"/>
</dbReference>
<evidence type="ECO:0000259" key="8">
    <source>
        <dbReference type="Pfam" id="PF10150"/>
    </source>
</evidence>
<keyword evidence="6" id="KW-0460">Magnesium</keyword>
<dbReference type="EMBL" id="UINC01000062">
    <property type="protein sequence ID" value="SUZ48304.1"/>
    <property type="molecule type" value="Genomic_DNA"/>
</dbReference>
<keyword evidence="3" id="KW-0540">Nuclease</keyword>
<evidence type="ECO:0000256" key="6">
    <source>
        <dbReference type="ARBA" id="ARBA00022842"/>
    </source>
</evidence>
<dbReference type="AlphaFoldDB" id="A0A381N2N2"/>
<dbReference type="Gene3D" id="2.40.50.140">
    <property type="entry name" value="Nucleic acid-binding proteins"/>
    <property type="match status" value="1"/>
</dbReference>
<keyword evidence="4" id="KW-0479">Metal-binding</keyword>
<dbReference type="GO" id="GO:0006364">
    <property type="term" value="P:rRNA processing"/>
    <property type="evidence" value="ECO:0007669"/>
    <property type="project" value="TreeGrafter"/>
</dbReference>
<dbReference type="InterPro" id="IPR004659">
    <property type="entry name" value="RNase_E/G"/>
</dbReference>
<dbReference type="GO" id="GO:0016787">
    <property type="term" value="F:hydrolase activity"/>
    <property type="evidence" value="ECO:0007669"/>
    <property type="project" value="UniProtKB-KW"/>
</dbReference>
<comment type="cofactor">
    <cofactor evidence="1">
        <name>Mg(2+)</name>
        <dbReference type="ChEBI" id="CHEBI:18420"/>
    </cofactor>
</comment>
<dbReference type="Pfam" id="PF20833">
    <property type="entry name" value="RNase_E_G_Thio"/>
    <property type="match status" value="1"/>
</dbReference>
<reference evidence="10" key="1">
    <citation type="submission" date="2018-05" db="EMBL/GenBank/DDBJ databases">
        <authorList>
            <person name="Lanie J.A."/>
            <person name="Ng W.-L."/>
            <person name="Kazmierczak K.M."/>
            <person name="Andrzejewski T.M."/>
            <person name="Davidsen T.M."/>
            <person name="Wayne K.J."/>
            <person name="Tettelin H."/>
            <person name="Glass J.I."/>
            <person name="Rusch D."/>
            <person name="Podicherti R."/>
            <person name="Tsui H.-C.T."/>
            <person name="Winkler M.E."/>
        </authorList>
    </citation>
    <scope>NUCLEOTIDE SEQUENCE</scope>
</reference>
<gene>
    <name evidence="10" type="ORF">METZ01_LOCUS1158</name>
</gene>
<dbReference type="GO" id="GO:0003723">
    <property type="term" value="F:RNA binding"/>
    <property type="evidence" value="ECO:0007669"/>
    <property type="project" value="UniProtKB-KW"/>
</dbReference>
<keyword evidence="5" id="KW-0378">Hydrolase</keyword>
<evidence type="ECO:0000256" key="7">
    <source>
        <dbReference type="ARBA" id="ARBA00022884"/>
    </source>
</evidence>
<accession>A0A381N2N2</accession>
<feature type="domain" description="RNA-binding protein AU-1/Ribonuclease E/G" evidence="8">
    <location>
        <begin position="124"/>
        <end position="392"/>
    </location>
</feature>
<dbReference type="GO" id="GO:0046872">
    <property type="term" value="F:metal ion binding"/>
    <property type="evidence" value="ECO:0007669"/>
    <property type="project" value="UniProtKB-KW"/>
</dbReference>
<dbReference type="PANTHER" id="PTHR30001">
    <property type="entry name" value="RIBONUCLEASE"/>
    <property type="match status" value="1"/>
</dbReference>
<dbReference type="InterPro" id="IPR012340">
    <property type="entry name" value="NA-bd_OB-fold"/>
</dbReference>
<dbReference type="Pfam" id="PF10150">
    <property type="entry name" value="RNase_E_G"/>
    <property type="match status" value="1"/>
</dbReference>
<dbReference type="SUPFAM" id="SSF50249">
    <property type="entry name" value="Nucleic acid-binding proteins"/>
    <property type="match status" value="1"/>
</dbReference>
<dbReference type="GO" id="GO:0005737">
    <property type="term" value="C:cytoplasm"/>
    <property type="evidence" value="ECO:0007669"/>
    <property type="project" value="TreeGrafter"/>
</dbReference>
<feature type="domain" description="RNase E/G thioredoxin-like" evidence="9">
    <location>
        <begin position="404"/>
        <end position="486"/>
    </location>
</feature>
<name>A0A381N2N2_9ZZZZ</name>
<dbReference type="GO" id="GO:0004540">
    <property type="term" value="F:RNA nuclease activity"/>
    <property type="evidence" value="ECO:0007669"/>
    <property type="project" value="InterPro"/>
</dbReference>
<dbReference type="Gene3D" id="3.40.1260.20">
    <property type="entry name" value="Ribonuclease E, catalytic domain"/>
    <property type="match status" value="1"/>
</dbReference>
<evidence type="ECO:0000256" key="5">
    <source>
        <dbReference type="ARBA" id="ARBA00022801"/>
    </source>
</evidence>
<dbReference type="InterPro" id="IPR048583">
    <property type="entry name" value="RNase_E_G_thioredoxin-like"/>
</dbReference>
<evidence type="ECO:0000256" key="3">
    <source>
        <dbReference type="ARBA" id="ARBA00022722"/>
    </source>
</evidence>
<evidence type="ECO:0000313" key="10">
    <source>
        <dbReference type="EMBL" id="SUZ48304.1"/>
    </source>
</evidence>
<keyword evidence="2" id="KW-0963">Cytoplasm</keyword>
<dbReference type="CDD" id="cd04453">
    <property type="entry name" value="S1_RNase_E"/>
    <property type="match status" value="1"/>
</dbReference>
<evidence type="ECO:0000259" key="9">
    <source>
        <dbReference type="Pfam" id="PF20833"/>
    </source>
</evidence>
<dbReference type="PANTHER" id="PTHR30001:SF0">
    <property type="entry name" value="RIBONUCLEASE G"/>
    <property type="match status" value="1"/>
</dbReference>
<organism evidence="10">
    <name type="scientific">marine metagenome</name>
    <dbReference type="NCBI Taxonomy" id="408172"/>
    <lineage>
        <taxon>unclassified sequences</taxon>
        <taxon>metagenomes</taxon>
        <taxon>ecological metagenomes</taxon>
    </lineage>
</organism>
<dbReference type="InterPro" id="IPR019307">
    <property type="entry name" value="RNA-bd_AU-1/RNase_E/G"/>
</dbReference>